<dbReference type="Proteomes" id="UP001443914">
    <property type="component" value="Unassembled WGS sequence"/>
</dbReference>
<evidence type="ECO:0000256" key="2">
    <source>
        <dbReference type="ARBA" id="ARBA00022741"/>
    </source>
</evidence>
<dbReference type="PANTHER" id="PTHR34273:SF2">
    <property type="entry name" value="METHYLTHIORIBOSE KINASE"/>
    <property type="match status" value="1"/>
</dbReference>
<accession>A0AAW1GQM2</accession>
<evidence type="ECO:0000313" key="5">
    <source>
        <dbReference type="EMBL" id="KAK9667158.1"/>
    </source>
</evidence>
<dbReference type="Gene3D" id="3.30.200.20">
    <property type="entry name" value="Phosphorylase Kinase, domain 1"/>
    <property type="match status" value="1"/>
</dbReference>
<name>A0AAW1GQM2_SAPOF</name>
<gene>
    <name evidence="5" type="ORF">RND81_14G237300</name>
</gene>
<keyword evidence="3" id="KW-0418">Kinase</keyword>
<keyword evidence="6" id="KW-1185">Reference proteome</keyword>
<evidence type="ECO:0000313" key="6">
    <source>
        <dbReference type="Proteomes" id="UP001443914"/>
    </source>
</evidence>
<proteinExistence type="predicted"/>
<dbReference type="EMBL" id="JBDFQZ010000014">
    <property type="protein sequence ID" value="KAK9667158.1"/>
    <property type="molecule type" value="Genomic_DNA"/>
</dbReference>
<evidence type="ECO:0000256" key="1">
    <source>
        <dbReference type="ARBA" id="ARBA00022679"/>
    </source>
</evidence>
<evidence type="ECO:0000256" key="4">
    <source>
        <dbReference type="ARBA" id="ARBA00022840"/>
    </source>
</evidence>
<keyword evidence="2" id="KW-0547">Nucleotide-binding</keyword>
<dbReference type="AlphaFoldDB" id="A0AAW1GQM2"/>
<dbReference type="PANTHER" id="PTHR34273">
    <property type="entry name" value="METHYLTHIORIBOSE KINASE"/>
    <property type="match status" value="1"/>
</dbReference>
<sequence length="71" mass="8066">MTKSETEFRALDEKSLLEYIKSTPSLSSVLKTCDNLEIKEIGDGNLNLVYILLHLLLLLLSLNRHCRTYAA</sequence>
<keyword evidence="4" id="KW-0067">ATP-binding</keyword>
<evidence type="ECO:0008006" key="7">
    <source>
        <dbReference type="Google" id="ProtNLM"/>
    </source>
</evidence>
<comment type="caution">
    <text evidence="5">The sequence shown here is derived from an EMBL/GenBank/DDBJ whole genome shotgun (WGS) entry which is preliminary data.</text>
</comment>
<keyword evidence="1" id="KW-0808">Transferase</keyword>
<organism evidence="5 6">
    <name type="scientific">Saponaria officinalis</name>
    <name type="common">Common soapwort</name>
    <name type="synonym">Lychnis saponaria</name>
    <dbReference type="NCBI Taxonomy" id="3572"/>
    <lineage>
        <taxon>Eukaryota</taxon>
        <taxon>Viridiplantae</taxon>
        <taxon>Streptophyta</taxon>
        <taxon>Embryophyta</taxon>
        <taxon>Tracheophyta</taxon>
        <taxon>Spermatophyta</taxon>
        <taxon>Magnoliopsida</taxon>
        <taxon>eudicotyledons</taxon>
        <taxon>Gunneridae</taxon>
        <taxon>Pentapetalae</taxon>
        <taxon>Caryophyllales</taxon>
        <taxon>Caryophyllaceae</taxon>
        <taxon>Caryophylleae</taxon>
        <taxon>Saponaria</taxon>
    </lineage>
</organism>
<reference evidence="5" key="1">
    <citation type="submission" date="2024-03" db="EMBL/GenBank/DDBJ databases">
        <title>WGS assembly of Saponaria officinalis var. Norfolk2.</title>
        <authorList>
            <person name="Jenkins J."/>
            <person name="Shu S."/>
            <person name="Grimwood J."/>
            <person name="Barry K."/>
            <person name="Goodstein D."/>
            <person name="Schmutz J."/>
            <person name="Leebens-Mack J."/>
            <person name="Osbourn A."/>
        </authorList>
    </citation>
    <scope>NUCLEOTIDE SEQUENCE [LARGE SCALE GENOMIC DNA]</scope>
    <source>
        <strain evidence="5">JIC</strain>
    </source>
</reference>
<dbReference type="GO" id="GO:0016301">
    <property type="term" value="F:kinase activity"/>
    <property type="evidence" value="ECO:0007669"/>
    <property type="project" value="UniProtKB-KW"/>
</dbReference>
<evidence type="ECO:0000256" key="3">
    <source>
        <dbReference type="ARBA" id="ARBA00022777"/>
    </source>
</evidence>
<protein>
    <recommendedName>
        <fullName evidence="7">S-methyl-5-thioribose kinase</fullName>
    </recommendedName>
</protein>
<dbReference type="GO" id="GO:0005524">
    <property type="term" value="F:ATP binding"/>
    <property type="evidence" value="ECO:0007669"/>
    <property type="project" value="UniProtKB-KW"/>
</dbReference>